<evidence type="ECO:0000256" key="1">
    <source>
        <dbReference type="SAM" id="MobiDB-lite"/>
    </source>
</evidence>
<organism evidence="2 3">
    <name type="scientific">Flemingia macrophylla</name>
    <dbReference type="NCBI Taxonomy" id="520843"/>
    <lineage>
        <taxon>Eukaryota</taxon>
        <taxon>Viridiplantae</taxon>
        <taxon>Streptophyta</taxon>
        <taxon>Embryophyta</taxon>
        <taxon>Tracheophyta</taxon>
        <taxon>Spermatophyta</taxon>
        <taxon>Magnoliopsida</taxon>
        <taxon>eudicotyledons</taxon>
        <taxon>Gunneridae</taxon>
        <taxon>Pentapetalae</taxon>
        <taxon>rosids</taxon>
        <taxon>fabids</taxon>
        <taxon>Fabales</taxon>
        <taxon>Fabaceae</taxon>
        <taxon>Papilionoideae</taxon>
        <taxon>50 kb inversion clade</taxon>
        <taxon>NPAAA clade</taxon>
        <taxon>indigoferoid/millettioid clade</taxon>
        <taxon>Phaseoleae</taxon>
        <taxon>Flemingia</taxon>
    </lineage>
</organism>
<comment type="caution">
    <text evidence="2">The sequence shown here is derived from an EMBL/GenBank/DDBJ whole genome shotgun (WGS) entry which is preliminary data.</text>
</comment>
<dbReference type="InterPro" id="IPR008479">
    <property type="entry name" value="DUF760"/>
</dbReference>
<proteinExistence type="predicted"/>
<evidence type="ECO:0000313" key="2">
    <source>
        <dbReference type="EMBL" id="KAL2324246.1"/>
    </source>
</evidence>
<keyword evidence="3" id="KW-1185">Reference proteome</keyword>
<dbReference type="PANTHER" id="PTHR33598">
    <property type="entry name" value="OS02G0833400 PROTEIN"/>
    <property type="match status" value="1"/>
</dbReference>
<accession>A0ABD1LL94</accession>
<feature type="region of interest" description="Disordered" evidence="1">
    <location>
        <begin position="1"/>
        <end position="21"/>
    </location>
</feature>
<name>A0ABD1LL94_9FABA</name>
<dbReference type="PANTHER" id="PTHR33598:SF2">
    <property type="entry name" value="MAR-BINDING FILAMENT-LIKE PROTEIN"/>
    <property type="match status" value="1"/>
</dbReference>
<reference evidence="2 3" key="1">
    <citation type="submission" date="2024-08" db="EMBL/GenBank/DDBJ databases">
        <title>Insights into the chromosomal genome structure of Flemingia macrophylla.</title>
        <authorList>
            <person name="Ding Y."/>
            <person name="Zhao Y."/>
            <person name="Bi W."/>
            <person name="Wu M."/>
            <person name="Zhao G."/>
            <person name="Gong Y."/>
            <person name="Li W."/>
            <person name="Zhang P."/>
        </authorList>
    </citation>
    <scope>NUCLEOTIDE SEQUENCE [LARGE SCALE GENOMIC DNA]</scope>
    <source>
        <strain evidence="2">DYQJB</strain>
        <tissue evidence="2">Leaf</tissue>
    </source>
</reference>
<gene>
    <name evidence="2" type="ORF">Fmac_023304</name>
</gene>
<sequence length="375" mass="42087">MATLSSILSSSSLPVFRRQPSPSLYRPSFSLSFSHTKPRLPFLVLASYSHDFTSNSKKSVLSELIQEIEPLDVTHIQKDVPPTTADAMKRTISGMLGLLPSDQFHVVIEALWDPLSKLLVSSMMTGYTLRNVEYRLCLEKNLDVYERDIDMPRPEGTKVDLQGLMHDSVNVIDFGRNKNLSSKVEKLQEDVDLQDLGEISAEAQQYIYNLQSRLSSMKKELHEVKRKSAAIQMQQFVGEEKNDLLDYLRSLQPEQVAQLSEFTSPELKDIILSVVHGLLATLSPKMHSKPSTMSENTTVGATNVGNEDCAEVVENSALQFQPVISLTRDYLARLLFWCMLLGHHLRGLECRLELMDLLSLTSDAENDASGDQSIV</sequence>
<feature type="compositionally biased region" description="Low complexity" evidence="1">
    <location>
        <begin position="1"/>
        <end position="13"/>
    </location>
</feature>
<dbReference type="EMBL" id="JBGMDY010000008">
    <property type="protein sequence ID" value="KAL2324246.1"/>
    <property type="molecule type" value="Genomic_DNA"/>
</dbReference>
<dbReference type="Pfam" id="PF05542">
    <property type="entry name" value="DUF760"/>
    <property type="match status" value="2"/>
</dbReference>
<protein>
    <recommendedName>
        <fullName evidence="4">MAR-binding filament-like protein 1</fullName>
    </recommendedName>
</protein>
<evidence type="ECO:0008006" key="4">
    <source>
        <dbReference type="Google" id="ProtNLM"/>
    </source>
</evidence>
<dbReference type="Proteomes" id="UP001603857">
    <property type="component" value="Unassembled WGS sequence"/>
</dbReference>
<dbReference type="AlphaFoldDB" id="A0ABD1LL94"/>
<evidence type="ECO:0000313" key="3">
    <source>
        <dbReference type="Proteomes" id="UP001603857"/>
    </source>
</evidence>